<evidence type="ECO:0000313" key="1">
    <source>
        <dbReference type="EMBL" id="CCQ90725.1"/>
    </source>
</evidence>
<dbReference type="SUPFAM" id="SSF53335">
    <property type="entry name" value="S-adenosyl-L-methionine-dependent methyltransferases"/>
    <property type="match status" value="1"/>
</dbReference>
<dbReference type="AlphaFoldDB" id="M1ZBW4"/>
<dbReference type="Gene3D" id="3.40.50.12710">
    <property type="match status" value="1"/>
</dbReference>
<gene>
    <name evidence="1" type="ORF">NITGR_360063</name>
</gene>
<protein>
    <submittedName>
        <fullName evidence="1">Uncharacterized protein</fullName>
    </submittedName>
</protein>
<comment type="caution">
    <text evidence="1">The sequence shown here is derived from an EMBL/GenBank/DDBJ whole genome shotgun (WGS) entry which is preliminary data.</text>
</comment>
<keyword evidence="2" id="KW-1185">Reference proteome</keyword>
<dbReference type="HOGENOM" id="CLU_592913_0_0_0"/>
<dbReference type="Proteomes" id="UP000011704">
    <property type="component" value="Unassembled WGS sequence"/>
</dbReference>
<evidence type="ECO:0000313" key="2">
    <source>
        <dbReference type="Proteomes" id="UP000011704"/>
    </source>
</evidence>
<dbReference type="InterPro" id="IPR038375">
    <property type="entry name" value="NDUFAF7_sf"/>
</dbReference>
<dbReference type="EMBL" id="CAQJ01000040">
    <property type="protein sequence ID" value="CCQ90725.1"/>
    <property type="molecule type" value="Genomic_DNA"/>
</dbReference>
<reference evidence="1 2" key="1">
    <citation type="journal article" date="2013" name="Front. Microbiol.">
        <title>The genome of Nitrospina gracilis illuminates the metabolism and evolution of the major marine nitrite oxidizer.</title>
        <authorList>
            <person name="Luecker S."/>
            <person name="Nowka B."/>
            <person name="Rattei T."/>
            <person name="Spieck E."/>
            <person name="and Daims H."/>
        </authorList>
    </citation>
    <scope>NUCLEOTIDE SEQUENCE [LARGE SCALE GENOMIC DNA]</scope>
    <source>
        <strain evidence="1 2">3/211</strain>
    </source>
</reference>
<name>M1ZBW4_NITG3</name>
<proteinExistence type="predicted"/>
<dbReference type="InterPro" id="IPR029063">
    <property type="entry name" value="SAM-dependent_MTases_sf"/>
</dbReference>
<dbReference type="RefSeq" id="WP_005008599.1">
    <property type="nucleotide sequence ID" value="NZ_HG422173.1"/>
</dbReference>
<accession>M1ZBW4</accession>
<organism evidence="1 2">
    <name type="scientific">Nitrospina gracilis (strain 3/211)</name>
    <dbReference type="NCBI Taxonomy" id="1266370"/>
    <lineage>
        <taxon>Bacteria</taxon>
        <taxon>Pseudomonadati</taxon>
        <taxon>Nitrospinota/Tectimicrobiota group</taxon>
        <taxon>Nitrospinota</taxon>
        <taxon>Nitrospinia</taxon>
        <taxon>Nitrospinales</taxon>
        <taxon>Nitrospinaceae</taxon>
        <taxon>Nitrospina</taxon>
    </lineage>
</organism>
<dbReference type="STRING" id="1266370.NITGR_360063"/>
<dbReference type="InParanoid" id="M1ZBW4"/>
<sequence>MNSGHSELASLGDFQPADVWQVHVNHIFYGTKGPGIHQHFQTYVSRDHRLAYALADHFFKHCETLPTEVPLLVQEWGVGNGNLAARMLDRLKEIDTEGRVYPRLSYTLCDYSQEILNGVEANPDLQAHAGRYATALIDARDPEGAEPGSLTWVLSNEIWDDLATRVLIKSQGMLFEEYLQPLIEPAVIQGDFDTFVRQFQNADLDVLKTHPPFLDQIVWERAFQRTDVGDWPFGDVVNKHMESIDDDIPTPVNVGAFGTLEKAHRLLHPQHSAGYTGFDYGMLSTAHLNRVGRPYFKLYGGQYTSMVNFPLLAEVGQAAGFSQIELEPQHAYVGRSLEEPLISLLELVQNHPKVGEMAPWDVDVLMLETLQALNTHYRSPYTSKMDYPTLPGTPKKQRKLIAQLVKNLSTRGVPDTVAYVTESEVRAVEKPLRKLGYREKDIQRSFSLNDAPIQFCRLTLR</sequence>